<dbReference type="GO" id="GO:0003700">
    <property type="term" value="F:DNA-binding transcription factor activity"/>
    <property type="evidence" value="ECO:0007669"/>
    <property type="project" value="InterPro"/>
</dbReference>
<dbReference type="Proteomes" id="UP000199048">
    <property type="component" value="Unassembled WGS sequence"/>
</dbReference>
<evidence type="ECO:0000256" key="3">
    <source>
        <dbReference type="ARBA" id="ARBA00023163"/>
    </source>
</evidence>
<accession>A0A1I4K5F4</accession>
<feature type="domain" description="HTH marR-type" evidence="5">
    <location>
        <begin position="54"/>
        <end position="200"/>
    </location>
</feature>
<sequence length="206" mass="21978">MSAGLTFLPSGRSPRDGLPPVTSSAQRDGAVATGLSSGPAPASRAADPAQALGSDDLIELLFFAYRDFVGDPDRILAAYGFGRAHHRVLHFVDRYPGLTIAELLDILRITKQSLNRVLKDLIGQGYVAQKPGPSDRRQRLLYCTQSGAELAADLTRVQARRLARALAAPDALGSPEDFLMAMIEPEDRAAVRRLMARRGSAAGAGA</sequence>
<dbReference type="InterPro" id="IPR036390">
    <property type="entry name" value="WH_DNA-bd_sf"/>
</dbReference>
<dbReference type="InterPro" id="IPR023187">
    <property type="entry name" value="Tscrpt_reg_MarR-type_CS"/>
</dbReference>
<evidence type="ECO:0000256" key="1">
    <source>
        <dbReference type="ARBA" id="ARBA00023015"/>
    </source>
</evidence>
<dbReference type="InterPro" id="IPR036388">
    <property type="entry name" value="WH-like_DNA-bd_sf"/>
</dbReference>
<dbReference type="PANTHER" id="PTHR33164:SF44">
    <property type="entry name" value="TRANSCRIPTIONAL REGULATORY PROTEIN"/>
    <property type="match status" value="1"/>
</dbReference>
<evidence type="ECO:0000313" key="6">
    <source>
        <dbReference type="EMBL" id="SFL74002.1"/>
    </source>
</evidence>
<dbReference type="GO" id="GO:0003677">
    <property type="term" value="F:DNA binding"/>
    <property type="evidence" value="ECO:0007669"/>
    <property type="project" value="UniProtKB-KW"/>
</dbReference>
<dbReference type="Gene3D" id="1.10.10.10">
    <property type="entry name" value="Winged helix-like DNA-binding domain superfamily/Winged helix DNA-binding domain"/>
    <property type="match status" value="1"/>
</dbReference>
<dbReference type="GO" id="GO:0006950">
    <property type="term" value="P:response to stress"/>
    <property type="evidence" value="ECO:0007669"/>
    <property type="project" value="TreeGrafter"/>
</dbReference>
<dbReference type="SUPFAM" id="SSF46785">
    <property type="entry name" value="Winged helix' DNA-binding domain"/>
    <property type="match status" value="1"/>
</dbReference>
<gene>
    <name evidence="6" type="ORF">SAMN05192568_1009162</name>
</gene>
<organism evidence="6 7">
    <name type="scientific">Methylobacterium pseudosasicola</name>
    <dbReference type="NCBI Taxonomy" id="582667"/>
    <lineage>
        <taxon>Bacteria</taxon>
        <taxon>Pseudomonadati</taxon>
        <taxon>Pseudomonadota</taxon>
        <taxon>Alphaproteobacteria</taxon>
        <taxon>Hyphomicrobiales</taxon>
        <taxon>Methylobacteriaceae</taxon>
        <taxon>Methylobacterium</taxon>
    </lineage>
</organism>
<dbReference type="STRING" id="582667.SAMN05192568_1009162"/>
<feature type="region of interest" description="Disordered" evidence="4">
    <location>
        <begin position="1"/>
        <end position="48"/>
    </location>
</feature>
<keyword evidence="1" id="KW-0805">Transcription regulation</keyword>
<dbReference type="InterPro" id="IPR000835">
    <property type="entry name" value="HTH_MarR-typ"/>
</dbReference>
<dbReference type="PROSITE" id="PS01117">
    <property type="entry name" value="HTH_MARR_1"/>
    <property type="match status" value="1"/>
</dbReference>
<keyword evidence="2 6" id="KW-0238">DNA-binding</keyword>
<evidence type="ECO:0000313" key="7">
    <source>
        <dbReference type="Proteomes" id="UP000199048"/>
    </source>
</evidence>
<dbReference type="PANTHER" id="PTHR33164">
    <property type="entry name" value="TRANSCRIPTIONAL REGULATOR, MARR FAMILY"/>
    <property type="match status" value="1"/>
</dbReference>
<feature type="compositionally biased region" description="Low complexity" evidence="4">
    <location>
        <begin position="36"/>
        <end position="48"/>
    </location>
</feature>
<dbReference type="SMART" id="SM00347">
    <property type="entry name" value="HTH_MARR"/>
    <property type="match status" value="1"/>
</dbReference>
<evidence type="ECO:0000256" key="2">
    <source>
        <dbReference type="ARBA" id="ARBA00023125"/>
    </source>
</evidence>
<protein>
    <submittedName>
        <fullName evidence="6">DNA-binding transcriptional regulator, MarR family</fullName>
    </submittedName>
</protein>
<dbReference type="AlphaFoldDB" id="A0A1I4K5F4"/>
<evidence type="ECO:0000259" key="5">
    <source>
        <dbReference type="PROSITE" id="PS50995"/>
    </source>
</evidence>
<dbReference type="EMBL" id="FOTK01000009">
    <property type="protein sequence ID" value="SFL74002.1"/>
    <property type="molecule type" value="Genomic_DNA"/>
</dbReference>
<proteinExistence type="predicted"/>
<keyword evidence="7" id="KW-1185">Reference proteome</keyword>
<reference evidence="7" key="1">
    <citation type="submission" date="2016-10" db="EMBL/GenBank/DDBJ databases">
        <authorList>
            <person name="Varghese N."/>
            <person name="Submissions S."/>
        </authorList>
    </citation>
    <scope>NUCLEOTIDE SEQUENCE [LARGE SCALE GENOMIC DNA]</scope>
    <source>
        <strain evidence="7">BL36</strain>
    </source>
</reference>
<evidence type="ECO:0000256" key="4">
    <source>
        <dbReference type="SAM" id="MobiDB-lite"/>
    </source>
</evidence>
<name>A0A1I4K5F4_9HYPH</name>
<dbReference type="Pfam" id="PF12802">
    <property type="entry name" value="MarR_2"/>
    <property type="match status" value="1"/>
</dbReference>
<dbReference type="PROSITE" id="PS50995">
    <property type="entry name" value="HTH_MARR_2"/>
    <property type="match status" value="1"/>
</dbReference>
<keyword evidence="3" id="KW-0804">Transcription</keyword>
<dbReference type="InterPro" id="IPR039422">
    <property type="entry name" value="MarR/SlyA-like"/>
</dbReference>